<dbReference type="AlphaFoldDB" id="A0A2K1IEA0"/>
<dbReference type="EMBL" id="ABEU02000025">
    <property type="protein sequence ID" value="PNR27603.1"/>
    <property type="molecule type" value="Genomic_DNA"/>
</dbReference>
<reference evidence="1 3" key="1">
    <citation type="journal article" date="2008" name="Science">
        <title>The Physcomitrella genome reveals evolutionary insights into the conquest of land by plants.</title>
        <authorList>
            <person name="Rensing S."/>
            <person name="Lang D."/>
            <person name="Zimmer A."/>
            <person name="Terry A."/>
            <person name="Salamov A."/>
            <person name="Shapiro H."/>
            <person name="Nishiyama T."/>
            <person name="Perroud P.-F."/>
            <person name="Lindquist E."/>
            <person name="Kamisugi Y."/>
            <person name="Tanahashi T."/>
            <person name="Sakakibara K."/>
            <person name="Fujita T."/>
            <person name="Oishi K."/>
            <person name="Shin-I T."/>
            <person name="Kuroki Y."/>
            <person name="Toyoda A."/>
            <person name="Suzuki Y."/>
            <person name="Hashimoto A."/>
            <person name="Yamaguchi K."/>
            <person name="Sugano A."/>
            <person name="Kohara Y."/>
            <person name="Fujiyama A."/>
            <person name="Anterola A."/>
            <person name="Aoki S."/>
            <person name="Ashton N."/>
            <person name="Barbazuk W.B."/>
            <person name="Barker E."/>
            <person name="Bennetzen J."/>
            <person name="Bezanilla M."/>
            <person name="Blankenship R."/>
            <person name="Cho S.H."/>
            <person name="Dutcher S."/>
            <person name="Estelle M."/>
            <person name="Fawcett J.A."/>
            <person name="Gundlach H."/>
            <person name="Hanada K."/>
            <person name="Heyl A."/>
            <person name="Hicks K.A."/>
            <person name="Hugh J."/>
            <person name="Lohr M."/>
            <person name="Mayer K."/>
            <person name="Melkozernov A."/>
            <person name="Murata T."/>
            <person name="Nelson D."/>
            <person name="Pils B."/>
            <person name="Prigge M."/>
            <person name="Reiss B."/>
            <person name="Renner T."/>
            <person name="Rombauts S."/>
            <person name="Rushton P."/>
            <person name="Sanderfoot A."/>
            <person name="Schween G."/>
            <person name="Shiu S.-H."/>
            <person name="Stueber K."/>
            <person name="Theodoulou F.L."/>
            <person name="Tu H."/>
            <person name="Van de Peer Y."/>
            <person name="Verrier P.J."/>
            <person name="Waters E."/>
            <person name="Wood A."/>
            <person name="Yang L."/>
            <person name="Cove D."/>
            <person name="Cuming A."/>
            <person name="Hasebe M."/>
            <person name="Lucas S."/>
            <person name="Mishler D.B."/>
            <person name="Reski R."/>
            <person name="Grigoriev I."/>
            <person name="Quatrano R.S."/>
            <person name="Boore J.L."/>
        </authorList>
    </citation>
    <scope>NUCLEOTIDE SEQUENCE [LARGE SCALE GENOMIC DNA]</scope>
    <source>
        <strain evidence="2 3">cv. Gransden 2004</strain>
    </source>
</reference>
<organism evidence="1">
    <name type="scientific">Physcomitrium patens</name>
    <name type="common">Spreading-leaved earth moss</name>
    <name type="synonym">Physcomitrella patens</name>
    <dbReference type="NCBI Taxonomy" id="3218"/>
    <lineage>
        <taxon>Eukaryota</taxon>
        <taxon>Viridiplantae</taxon>
        <taxon>Streptophyta</taxon>
        <taxon>Embryophyta</taxon>
        <taxon>Bryophyta</taxon>
        <taxon>Bryophytina</taxon>
        <taxon>Bryopsida</taxon>
        <taxon>Funariidae</taxon>
        <taxon>Funariales</taxon>
        <taxon>Funariaceae</taxon>
        <taxon>Physcomitrium</taxon>
    </lineage>
</organism>
<dbReference type="Proteomes" id="UP000006727">
    <property type="component" value="Chromosome 25"/>
</dbReference>
<gene>
    <name evidence="1" type="ORF">PHYPA_029755</name>
</gene>
<name>A0A2K1IEA0_PHYPA</name>
<evidence type="ECO:0008006" key="4">
    <source>
        <dbReference type="Google" id="ProtNLM"/>
    </source>
</evidence>
<keyword evidence="3" id="KW-1185">Reference proteome</keyword>
<evidence type="ECO:0000313" key="1">
    <source>
        <dbReference type="EMBL" id="PNR27603.1"/>
    </source>
</evidence>
<evidence type="ECO:0000313" key="3">
    <source>
        <dbReference type="Proteomes" id="UP000006727"/>
    </source>
</evidence>
<reference evidence="1 3" key="2">
    <citation type="journal article" date="2018" name="Plant J.">
        <title>The Physcomitrella patens chromosome-scale assembly reveals moss genome structure and evolution.</title>
        <authorList>
            <person name="Lang D."/>
            <person name="Ullrich K.K."/>
            <person name="Murat F."/>
            <person name="Fuchs J."/>
            <person name="Jenkins J."/>
            <person name="Haas F.B."/>
            <person name="Piednoel M."/>
            <person name="Gundlach H."/>
            <person name="Van Bel M."/>
            <person name="Meyberg R."/>
            <person name="Vives C."/>
            <person name="Morata J."/>
            <person name="Symeonidi A."/>
            <person name="Hiss M."/>
            <person name="Muchero W."/>
            <person name="Kamisugi Y."/>
            <person name="Saleh O."/>
            <person name="Blanc G."/>
            <person name="Decker E.L."/>
            <person name="van Gessel N."/>
            <person name="Grimwood J."/>
            <person name="Hayes R.D."/>
            <person name="Graham S.W."/>
            <person name="Gunter L.E."/>
            <person name="McDaniel S.F."/>
            <person name="Hoernstein S.N.W."/>
            <person name="Larsson A."/>
            <person name="Li F.W."/>
            <person name="Perroud P.F."/>
            <person name="Phillips J."/>
            <person name="Ranjan P."/>
            <person name="Rokshar D.S."/>
            <person name="Rothfels C.J."/>
            <person name="Schneider L."/>
            <person name="Shu S."/>
            <person name="Stevenson D.W."/>
            <person name="Thummler F."/>
            <person name="Tillich M."/>
            <person name="Villarreal Aguilar J.C."/>
            <person name="Widiez T."/>
            <person name="Wong G.K."/>
            <person name="Wymore A."/>
            <person name="Zhang Y."/>
            <person name="Zimmer A.D."/>
            <person name="Quatrano R.S."/>
            <person name="Mayer K.F.X."/>
            <person name="Goodstein D."/>
            <person name="Casacuberta J.M."/>
            <person name="Vandepoele K."/>
            <person name="Reski R."/>
            <person name="Cuming A.C."/>
            <person name="Tuskan G.A."/>
            <person name="Maumus F."/>
            <person name="Salse J."/>
            <person name="Schmutz J."/>
            <person name="Rensing S.A."/>
        </authorList>
    </citation>
    <scope>NUCLEOTIDE SEQUENCE [LARGE SCALE GENOMIC DNA]</scope>
    <source>
        <strain evidence="2 3">cv. Gransden 2004</strain>
    </source>
</reference>
<proteinExistence type="predicted"/>
<reference evidence="2" key="3">
    <citation type="submission" date="2020-12" db="UniProtKB">
        <authorList>
            <consortium name="EnsemblPlants"/>
        </authorList>
    </citation>
    <scope>IDENTIFICATION</scope>
</reference>
<dbReference type="Gramene" id="Pp3c25_8654V3.1">
    <property type="protein sequence ID" value="PAC:32980354.CDS.1"/>
    <property type="gene ID" value="Pp3c25_8654"/>
</dbReference>
<sequence length="95" mass="11260">MWMGRITQTVAIQCPVCPRRAEKSVLHRFWESSSAQRAWQWGIHLLNLLIHGMDTSGPWQPLSWRQGLFSDRIPRKLKKYSMLWTLIRSVVLWTV</sequence>
<protein>
    <recommendedName>
        <fullName evidence="4">Reverse transcriptase zinc-binding domain-containing protein</fullName>
    </recommendedName>
</protein>
<evidence type="ECO:0000313" key="2">
    <source>
        <dbReference type="EnsemblPlants" id="PAC:32980354.CDS.1"/>
    </source>
</evidence>
<dbReference type="InParanoid" id="A0A2K1IEA0"/>
<dbReference type="EnsemblPlants" id="Pp3c25_8654V3.1">
    <property type="protein sequence ID" value="PAC:32980354.CDS.1"/>
    <property type="gene ID" value="Pp3c25_8654"/>
</dbReference>
<accession>A0A2K1IEA0</accession>